<sequence length="87" mass="9235">MKMGNEHSVGASETVLQIAAPDCDSDPLLPRTTADAAPVSVGATKLPQFSARVDPELLRQVKIEVATRGTTLQAATAEAFRLWLSSK</sequence>
<dbReference type="AlphaFoldDB" id="A0A2S8J688"/>
<gene>
    <name evidence="1" type="ORF">C5613_23925</name>
</gene>
<comment type="caution">
    <text evidence="1">The sequence shown here is derived from an EMBL/GenBank/DDBJ whole genome shotgun (WGS) entry which is preliminary data.</text>
</comment>
<dbReference type="EMBL" id="PUIO01000031">
    <property type="protein sequence ID" value="PQP22505.1"/>
    <property type="molecule type" value="Genomic_DNA"/>
</dbReference>
<proteinExistence type="predicted"/>
<organism evidence="1 2">
    <name type="scientific">Rhodococcus opacus</name>
    <name type="common">Nocardia opaca</name>
    <dbReference type="NCBI Taxonomy" id="37919"/>
    <lineage>
        <taxon>Bacteria</taxon>
        <taxon>Bacillati</taxon>
        <taxon>Actinomycetota</taxon>
        <taxon>Actinomycetes</taxon>
        <taxon>Mycobacteriales</taxon>
        <taxon>Nocardiaceae</taxon>
        <taxon>Rhodococcus</taxon>
    </lineage>
</organism>
<protein>
    <submittedName>
        <fullName evidence="1">Uncharacterized protein</fullName>
    </submittedName>
</protein>
<evidence type="ECO:0000313" key="1">
    <source>
        <dbReference type="EMBL" id="PQP22505.1"/>
    </source>
</evidence>
<dbReference type="Proteomes" id="UP000239290">
    <property type="component" value="Unassembled WGS sequence"/>
</dbReference>
<reference evidence="2" key="1">
    <citation type="submission" date="2018-02" db="EMBL/GenBank/DDBJ databases">
        <title>Draft genome sequencing of Rhodococcus opacus KU647198.</title>
        <authorList>
            <person name="Zheng B.-X."/>
        </authorList>
    </citation>
    <scope>NUCLEOTIDE SEQUENCE [LARGE SCALE GENOMIC DNA]</scope>
    <source>
        <strain evidence="2">04-OD7</strain>
    </source>
</reference>
<evidence type="ECO:0000313" key="2">
    <source>
        <dbReference type="Proteomes" id="UP000239290"/>
    </source>
</evidence>
<name>A0A2S8J688_RHOOP</name>
<accession>A0A2S8J688</accession>
<dbReference type="RefSeq" id="WP_105418080.1">
    <property type="nucleotide sequence ID" value="NZ_PUIO01000031.1"/>
</dbReference>